<dbReference type="EMBL" id="CM029047">
    <property type="protein sequence ID" value="KAG2582229.1"/>
    <property type="molecule type" value="Genomic_DNA"/>
</dbReference>
<protein>
    <submittedName>
        <fullName evidence="2">Uncharacterized protein</fullName>
    </submittedName>
</protein>
<sequence length="182" mass="19830">MPLVALISYSGKSPSELYYPKPLMQLWKECTEVNSANASSSGQPSSSQEHPSNSPPHEFPPQHEGEYEMETGAHPMDFTDGLEKLRGNMSAEFDRAYDTLLSDHSVTHGTPGTFLLSIFFIFLKVCFQFSSPNTTCRDPPAKGIDGLVSGAAPPQVLVGPFAGDKHSPVTCICHNFGVLKRQ</sequence>
<organism evidence="2 3">
    <name type="scientific">Panicum virgatum</name>
    <name type="common">Blackwell switchgrass</name>
    <dbReference type="NCBI Taxonomy" id="38727"/>
    <lineage>
        <taxon>Eukaryota</taxon>
        <taxon>Viridiplantae</taxon>
        <taxon>Streptophyta</taxon>
        <taxon>Embryophyta</taxon>
        <taxon>Tracheophyta</taxon>
        <taxon>Spermatophyta</taxon>
        <taxon>Magnoliopsida</taxon>
        <taxon>Liliopsida</taxon>
        <taxon>Poales</taxon>
        <taxon>Poaceae</taxon>
        <taxon>PACMAD clade</taxon>
        <taxon>Panicoideae</taxon>
        <taxon>Panicodae</taxon>
        <taxon>Paniceae</taxon>
        <taxon>Panicinae</taxon>
        <taxon>Panicum</taxon>
        <taxon>Panicum sect. Hiantes</taxon>
    </lineage>
</organism>
<proteinExistence type="predicted"/>
<evidence type="ECO:0000256" key="1">
    <source>
        <dbReference type="SAM" id="MobiDB-lite"/>
    </source>
</evidence>
<dbReference type="Proteomes" id="UP000823388">
    <property type="component" value="Chromosome 6K"/>
</dbReference>
<accession>A0A8T0RBL8</accession>
<feature type="region of interest" description="Disordered" evidence="1">
    <location>
        <begin position="34"/>
        <end position="65"/>
    </location>
</feature>
<comment type="caution">
    <text evidence="2">The sequence shown here is derived from an EMBL/GenBank/DDBJ whole genome shotgun (WGS) entry which is preliminary data.</text>
</comment>
<keyword evidence="3" id="KW-1185">Reference proteome</keyword>
<reference evidence="2" key="1">
    <citation type="submission" date="2020-05" db="EMBL/GenBank/DDBJ databases">
        <title>WGS assembly of Panicum virgatum.</title>
        <authorList>
            <person name="Lovell J.T."/>
            <person name="Jenkins J."/>
            <person name="Shu S."/>
            <person name="Juenger T.E."/>
            <person name="Schmutz J."/>
        </authorList>
    </citation>
    <scope>NUCLEOTIDE SEQUENCE</scope>
    <source>
        <strain evidence="2">AP13</strain>
    </source>
</reference>
<dbReference type="AlphaFoldDB" id="A0A8T0RBL8"/>
<evidence type="ECO:0000313" key="2">
    <source>
        <dbReference type="EMBL" id="KAG2582229.1"/>
    </source>
</evidence>
<name>A0A8T0RBL8_PANVG</name>
<evidence type="ECO:0000313" key="3">
    <source>
        <dbReference type="Proteomes" id="UP000823388"/>
    </source>
</evidence>
<gene>
    <name evidence="2" type="ORF">PVAP13_6KG095200</name>
</gene>
<feature type="compositionally biased region" description="Low complexity" evidence="1">
    <location>
        <begin position="34"/>
        <end position="52"/>
    </location>
</feature>